<keyword evidence="2" id="KW-1185">Reference proteome</keyword>
<evidence type="ECO:0000313" key="2">
    <source>
        <dbReference type="Proteomes" id="UP000825935"/>
    </source>
</evidence>
<organism evidence="1 2">
    <name type="scientific">Ceratopteris richardii</name>
    <name type="common">Triangle waterfern</name>
    <dbReference type="NCBI Taxonomy" id="49495"/>
    <lineage>
        <taxon>Eukaryota</taxon>
        <taxon>Viridiplantae</taxon>
        <taxon>Streptophyta</taxon>
        <taxon>Embryophyta</taxon>
        <taxon>Tracheophyta</taxon>
        <taxon>Polypodiopsida</taxon>
        <taxon>Polypodiidae</taxon>
        <taxon>Polypodiales</taxon>
        <taxon>Pteridineae</taxon>
        <taxon>Pteridaceae</taxon>
        <taxon>Parkerioideae</taxon>
        <taxon>Ceratopteris</taxon>
    </lineage>
</organism>
<accession>A0A8T2SML3</accession>
<dbReference type="AlphaFoldDB" id="A0A8T2SML3"/>
<evidence type="ECO:0000313" key="1">
    <source>
        <dbReference type="EMBL" id="KAH7352761.1"/>
    </source>
</evidence>
<sequence>MFSLMPEVTPVSSSHEHPYLVQADVPSSDQTFAVHSSDNSVHSTVEFPALEQITLQWSNLTQATNSCLCARCAAPYSFTSQTMEMYSFSHLLLLACQIISLLCLSQILSQACAVMVHYLYLLLRYSPFHTGNLMLHFSP</sequence>
<name>A0A8T2SML3_CERRI</name>
<gene>
    <name evidence="1" type="ORF">KP509_19G062100</name>
</gene>
<proteinExistence type="predicted"/>
<protein>
    <submittedName>
        <fullName evidence="1">Uncharacterized protein</fullName>
    </submittedName>
</protein>
<dbReference type="EMBL" id="CM035424">
    <property type="protein sequence ID" value="KAH7352761.1"/>
    <property type="molecule type" value="Genomic_DNA"/>
</dbReference>
<reference evidence="1" key="1">
    <citation type="submission" date="2021-08" db="EMBL/GenBank/DDBJ databases">
        <title>WGS assembly of Ceratopteris richardii.</title>
        <authorList>
            <person name="Marchant D.B."/>
            <person name="Chen G."/>
            <person name="Jenkins J."/>
            <person name="Shu S."/>
            <person name="Leebens-Mack J."/>
            <person name="Grimwood J."/>
            <person name="Schmutz J."/>
            <person name="Soltis P."/>
            <person name="Soltis D."/>
            <person name="Chen Z.-H."/>
        </authorList>
    </citation>
    <scope>NUCLEOTIDE SEQUENCE</scope>
    <source>
        <strain evidence="1">Whitten #5841</strain>
        <tissue evidence="1">Leaf</tissue>
    </source>
</reference>
<comment type="caution">
    <text evidence="1">The sequence shown here is derived from an EMBL/GenBank/DDBJ whole genome shotgun (WGS) entry which is preliminary data.</text>
</comment>
<dbReference type="Proteomes" id="UP000825935">
    <property type="component" value="Chromosome 19"/>
</dbReference>